<dbReference type="SUPFAM" id="SSF63829">
    <property type="entry name" value="Calcium-dependent phosphotriesterase"/>
    <property type="match status" value="1"/>
</dbReference>
<keyword evidence="3" id="KW-1185">Reference proteome</keyword>
<keyword evidence="1" id="KW-0732">Signal</keyword>
<evidence type="ECO:0000313" key="3">
    <source>
        <dbReference type="Proteomes" id="UP000799753"/>
    </source>
</evidence>
<feature type="signal peptide" evidence="1">
    <location>
        <begin position="1"/>
        <end position="18"/>
    </location>
</feature>
<dbReference type="Gene3D" id="2.120.10.30">
    <property type="entry name" value="TolB, C-terminal domain"/>
    <property type="match status" value="1"/>
</dbReference>
<evidence type="ECO:0000313" key="2">
    <source>
        <dbReference type="EMBL" id="KAF2640545.1"/>
    </source>
</evidence>
<dbReference type="InterPro" id="IPR052998">
    <property type="entry name" value="Hetero-Diels-Alderase-like"/>
</dbReference>
<gene>
    <name evidence="2" type="ORF">P280DRAFT_469300</name>
</gene>
<dbReference type="EMBL" id="MU006784">
    <property type="protein sequence ID" value="KAF2640545.1"/>
    <property type="molecule type" value="Genomic_DNA"/>
</dbReference>
<feature type="chain" id="PRO_5025653611" description="SMP-30/Gluconolactonase/LRE-like region domain-containing protein" evidence="1">
    <location>
        <begin position="19"/>
        <end position="336"/>
    </location>
</feature>
<dbReference type="PANTHER" id="PTHR42060">
    <property type="entry name" value="NHL REPEAT-CONTAINING PROTEIN-RELATED"/>
    <property type="match status" value="1"/>
</dbReference>
<dbReference type="PANTHER" id="PTHR42060:SF1">
    <property type="entry name" value="NHL REPEAT-CONTAINING PROTEIN"/>
    <property type="match status" value="1"/>
</dbReference>
<dbReference type="InterPro" id="IPR011042">
    <property type="entry name" value="6-blade_b-propeller_TolB-like"/>
</dbReference>
<evidence type="ECO:0000256" key="1">
    <source>
        <dbReference type="SAM" id="SignalP"/>
    </source>
</evidence>
<organism evidence="2 3">
    <name type="scientific">Massarina eburnea CBS 473.64</name>
    <dbReference type="NCBI Taxonomy" id="1395130"/>
    <lineage>
        <taxon>Eukaryota</taxon>
        <taxon>Fungi</taxon>
        <taxon>Dikarya</taxon>
        <taxon>Ascomycota</taxon>
        <taxon>Pezizomycotina</taxon>
        <taxon>Dothideomycetes</taxon>
        <taxon>Pleosporomycetidae</taxon>
        <taxon>Pleosporales</taxon>
        <taxon>Massarineae</taxon>
        <taxon>Massarinaceae</taxon>
        <taxon>Massarina</taxon>
    </lineage>
</organism>
<proteinExistence type="predicted"/>
<name>A0A6A6RZA0_9PLEO</name>
<dbReference type="OrthoDB" id="9977941at2759"/>
<sequence>MAKIIATLVLALSTLVTASIDTSTSSSGNTTLIYQFPNGTWVENIAVRNNSQLLLTIFTSPDLYSLDPTTSNAEPTLLHTFANATATFGITEYAPDVFAVAVGNFSLTSGTTPGSYAVYRVDFSASEDDKPDIELIAAVPDADALNGICTLPNDSGSLLLADIKKGQVFRMDLETGESTVVVPSTNSLTMIADSSFGPAGIDGIHVLDDYLYTANIATGDFGKLAITSNGTLVANTDPVVIAQAADGAYWDDFVLDDEGNAYAVTGSGNTLLMISPEGVQTLLAGDLNSTELAQPTSVNWSRGEGNKRLYVVTAGGLQAPVNGDEVVGGQVVALDL</sequence>
<protein>
    <recommendedName>
        <fullName evidence="4">SMP-30/Gluconolactonase/LRE-like region domain-containing protein</fullName>
    </recommendedName>
</protein>
<accession>A0A6A6RZA0</accession>
<evidence type="ECO:0008006" key="4">
    <source>
        <dbReference type="Google" id="ProtNLM"/>
    </source>
</evidence>
<dbReference type="AlphaFoldDB" id="A0A6A6RZA0"/>
<dbReference type="Proteomes" id="UP000799753">
    <property type="component" value="Unassembled WGS sequence"/>
</dbReference>
<reference evidence="2" key="1">
    <citation type="journal article" date="2020" name="Stud. Mycol.">
        <title>101 Dothideomycetes genomes: a test case for predicting lifestyles and emergence of pathogens.</title>
        <authorList>
            <person name="Haridas S."/>
            <person name="Albert R."/>
            <person name="Binder M."/>
            <person name="Bloem J."/>
            <person name="Labutti K."/>
            <person name="Salamov A."/>
            <person name="Andreopoulos B."/>
            <person name="Baker S."/>
            <person name="Barry K."/>
            <person name="Bills G."/>
            <person name="Bluhm B."/>
            <person name="Cannon C."/>
            <person name="Castanera R."/>
            <person name="Culley D."/>
            <person name="Daum C."/>
            <person name="Ezra D."/>
            <person name="Gonzalez J."/>
            <person name="Henrissat B."/>
            <person name="Kuo A."/>
            <person name="Liang C."/>
            <person name="Lipzen A."/>
            <person name="Lutzoni F."/>
            <person name="Magnuson J."/>
            <person name="Mondo S."/>
            <person name="Nolan M."/>
            <person name="Ohm R."/>
            <person name="Pangilinan J."/>
            <person name="Park H.-J."/>
            <person name="Ramirez L."/>
            <person name="Alfaro M."/>
            <person name="Sun H."/>
            <person name="Tritt A."/>
            <person name="Yoshinaga Y."/>
            <person name="Zwiers L.-H."/>
            <person name="Turgeon B."/>
            <person name="Goodwin S."/>
            <person name="Spatafora J."/>
            <person name="Crous P."/>
            <person name="Grigoriev I."/>
        </authorList>
    </citation>
    <scope>NUCLEOTIDE SEQUENCE</scope>
    <source>
        <strain evidence="2">CBS 473.64</strain>
    </source>
</reference>